<feature type="signal peptide" evidence="1">
    <location>
        <begin position="1"/>
        <end position="24"/>
    </location>
</feature>
<evidence type="ECO:0000313" key="2">
    <source>
        <dbReference type="EMBL" id="MDO1449399.1"/>
    </source>
</evidence>
<accession>A0ABT8RBC3</accession>
<dbReference type="Gene3D" id="2.40.128.640">
    <property type="match status" value="1"/>
</dbReference>
<name>A0ABT8RBC3_9BACT</name>
<evidence type="ECO:0000313" key="3">
    <source>
        <dbReference type="Proteomes" id="UP001168528"/>
    </source>
</evidence>
<sequence>MKINLILSLLAALVWSCGSSSTRQSDTATASTDTISVGANNSHNARNSLDYEGTYTGILPCADCQGIETEIRLYAGNSFVKKTRYLGKNDPQVFETTGAFTWNKAGNTIILEGAEGANQYLVGENTLTQLDQQGNKVTSQLADRYVLKK</sequence>
<reference evidence="2" key="1">
    <citation type="submission" date="2023-07" db="EMBL/GenBank/DDBJ databases">
        <title>The genome sequence of Rhodocytophaga aerolata KACC 12507.</title>
        <authorList>
            <person name="Zhang X."/>
        </authorList>
    </citation>
    <scope>NUCLEOTIDE SEQUENCE</scope>
    <source>
        <strain evidence="2">KACC 12507</strain>
    </source>
</reference>
<keyword evidence="1" id="KW-0732">Signal</keyword>
<dbReference type="Pfam" id="PF04170">
    <property type="entry name" value="NlpE"/>
    <property type="match status" value="1"/>
</dbReference>
<evidence type="ECO:0000256" key="1">
    <source>
        <dbReference type="SAM" id="SignalP"/>
    </source>
</evidence>
<dbReference type="Proteomes" id="UP001168528">
    <property type="component" value="Unassembled WGS sequence"/>
</dbReference>
<keyword evidence="3" id="KW-1185">Reference proteome</keyword>
<comment type="caution">
    <text evidence="2">The sequence shown here is derived from an EMBL/GenBank/DDBJ whole genome shotgun (WGS) entry which is preliminary data.</text>
</comment>
<proteinExistence type="predicted"/>
<protein>
    <submittedName>
        <fullName evidence="2">Copper resistance protein NlpE</fullName>
    </submittedName>
</protein>
<dbReference type="InterPro" id="IPR007298">
    <property type="entry name" value="Cu-R_lipoprotein_NlpE"/>
</dbReference>
<organism evidence="2 3">
    <name type="scientific">Rhodocytophaga aerolata</name>
    <dbReference type="NCBI Taxonomy" id="455078"/>
    <lineage>
        <taxon>Bacteria</taxon>
        <taxon>Pseudomonadati</taxon>
        <taxon>Bacteroidota</taxon>
        <taxon>Cytophagia</taxon>
        <taxon>Cytophagales</taxon>
        <taxon>Rhodocytophagaceae</taxon>
        <taxon>Rhodocytophaga</taxon>
    </lineage>
</organism>
<dbReference type="RefSeq" id="WP_302040198.1">
    <property type="nucleotide sequence ID" value="NZ_JAUKPO010000018.1"/>
</dbReference>
<dbReference type="EMBL" id="JAUKPO010000018">
    <property type="protein sequence ID" value="MDO1449399.1"/>
    <property type="molecule type" value="Genomic_DNA"/>
</dbReference>
<feature type="chain" id="PRO_5046864846" evidence="1">
    <location>
        <begin position="25"/>
        <end position="149"/>
    </location>
</feature>
<gene>
    <name evidence="2" type="ORF">Q0590_24200</name>
</gene>